<dbReference type="Pfam" id="PF04828">
    <property type="entry name" value="GFA"/>
    <property type="match status" value="1"/>
</dbReference>
<keyword evidence="2" id="KW-0479">Metal-binding</keyword>
<comment type="similarity">
    <text evidence="1">Belongs to the Gfa family.</text>
</comment>
<protein>
    <recommendedName>
        <fullName evidence="4">CENP-V/GFA domain-containing protein</fullName>
    </recommendedName>
</protein>
<organism evidence="5 6">
    <name type="scientific">Neocucurbitaria cava</name>
    <dbReference type="NCBI Taxonomy" id="798079"/>
    <lineage>
        <taxon>Eukaryota</taxon>
        <taxon>Fungi</taxon>
        <taxon>Dikarya</taxon>
        <taxon>Ascomycota</taxon>
        <taxon>Pezizomycotina</taxon>
        <taxon>Dothideomycetes</taxon>
        <taxon>Pleosporomycetidae</taxon>
        <taxon>Pleosporales</taxon>
        <taxon>Pleosporineae</taxon>
        <taxon>Cucurbitariaceae</taxon>
        <taxon>Neocucurbitaria</taxon>
    </lineage>
</organism>
<evidence type="ECO:0000313" key="6">
    <source>
        <dbReference type="Proteomes" id="UP001140560"/>
    </source>
</evidence>
<dbReference type="GO" id="GO:0016846">
    <property type="term" value="F:carbon-sulfur lyase activity"/>
    <property type="evidence" value="ECO:0007669"/>
    <property type="project" value="InterPro"/>
</dbReference>
<dbReference type="InterPro" id="IPR052355">
    <property type="entry name" value="CENP-V-like"/>
</dbReference>
<gene>
    <name evidence="5" type="ORF">N0V83_004042</name>
</gene>
<evidence type="ECO:0000256" key="1">
    <source>
        <dbReference type="ARBA" id="ARBA00005495"/>
    </source>
</evidence>
<dbReference type="InterPro" id="IPR011057">
    <property type="entry name" value="Mss4-like_sf"/>
</dbReference>
<evidence type="ECO:0000256" key="2">
    <source>
        <dbReference type="ARBA" id="ARBA00022723"/>
    </source>
</evidence>
<evidence type="ECO:0000313" key="5">
    <source>
        <dbReference type="EMBL" id="KAJ4372268.1"/>
    </source>
</evidence>
<comment type="caution">
    <text evidence="5">The sequence shown here is derived from an EMBL/GenBank/DDBJ whole genome shotgun (WGS) entry which is preliminary data.</text>
</comment>
<feature type="domain" description="CENP-V/GFA" evidence="4">
    <location>
        <begin position="23"/>
        <end position="144"/>
    </location>
</feature>
<accession>A0A9W8YAD0</accession>
<keyword evidence="6" id="KW-1185">Reference proteome</keyword>
<dbReference type="PANTHER" id="PTHR28620">
    <property type="entry name" value="CENTROMERE PROTEIN V"/>
    <property type="match status" value="1"/>
</dbReference>
<evidence type="ECO:0000256" key="3">
    <source>
        <dbReference type="ARBA" id="ARBA00022833"/>
    </source>
</evidence>
<proteinExistence type="inferred from homology"/>
<dbReference type="GO" id="GO:0046872">
    <property type="term" value="F:metal ion binding"/>
    <property type="evidence" value="ECO:0007669"/>
    <property type="project" value="UniProtKB-KW"/>
</dbReference>
<evidence type="ECO:0000259" key="4">
    <source>
        <dbReference type="PROSITE" id="PS51891"/>
    </source>
</evidence>
<dbReference type="PANTHER" id="PTHR28620:SF1">
    <property type="entry name" value="CENP-V_GFA DOMAIN-CONTAINING PROTEIN"/>
    <property type="match status" value="1"/>
</dbReference>
<dbReference type="OrthoDB" id="2993351at2759"/>
<name>A0A9W8YAD0_9PLEO</name>
<dbReference type="AlphaFoldDB" id="A0A9W8YAD0"/>
<dbReference type="PROSITE" id="PS51891">
    <property type="entry name" value="CENP_V_GFA"/>
    <property type="match status" value="1"/>
</dbReference>
<dbReference type="SUPFAM" id="SSF51316">
    <property type="entry name" value="Mss4-like"/>
    <property type="match status" value="1"/>
</dbReference>
<sequence>MSTSKEDFSLPTTPDASAPTATYTASCHCGSFTYTVTQSPPLNDPSATVMECNCSICARNGYLFVYVPDERVQFTKGSIEEFKSYFFASKKMAHYFCGTCGASCMARSVDPGFFPGMTCVNVRMFEDVDLKTLNLKPADGKSYDPTTAA</sequence>
<dbReference type="InterPro" id="IPR006913">
    <property type="entry name" value="CENP-V/GFA"/>
</dbReference>
<reference evidence="5" key="1">
    <citation type="submission" date="2022-10" db="EMBL/GenBank/DDBJ databases">
        <title>Tapping the CABI collections for fungal endophytes: first genome assemblies for Collariella, Neodidymelliopsis, Ascochyta clinopodiicola, Didymella pomorum, Didymosphaeria variabile, Neocosmospora piperis and Neocucurbitaria cava.</title>
        <authorList>
            <person name="Hill R."/>
        </authorList>
    </citation>
    <scope>NUCLEOTIDE SEQUENCE</scope>
    <source>
        <strain evidence="5">IMI 356814</strain>
    </source>
</reference>
<dbReference type="Gene3D" id="2.170.150.70">
    <property type="match status" value="1"/>
</dbReference>
<dbReference type="Proteomes" id="UP001140560">
    <property type="component" value="Unassembled WGS sequence"/>
</dbReference>
<keyword evidence="3" id="KW-0862">Zinc</keyword>
<dbReference type="EMBL" id="JAPEUY010000006">
    <property type="protein sequence ID" value="KAJ4372268.1"/>
    <property type="molecule type" value="Genomic_DNA"/>
</dbReference>